<accession>A0A7M1S1Y6</accession>
<dbReference type="RefSeq" id="YP_010112057.1">
    <property type="nucleotide sequence ID" value="NC_055887.1"/>
</dbReference>
<evidence type="ECO:0000313" key="2">
    <source>
        <dbReference type="Proteomes" id="UP000593898"/>
    </source>
</evidence>
<organism evidence="1 2">
    <name type="scientific">uncultured phage cr271_1</name>
    <dbReference type="NCBI Taxonomy" id="2772078"/>
    <lineage>
        <taxon>Viruses</taxon>
        <taxon>Duplodnaviria</taxon>
        <taxon>Heunggongvirae</taxon>
        <taxon>Uroviricota</taxon>
        <taxon>Caudoviricetes</taxon>
        <taxon>Crassvirales</taxon>
        <taxon>Intestiviridae</taxon>
        <taxon>Obtuvirinae</taxon>
        <taxon>Hacihdavirus</taxon>
        <taxon>Hacihdavirus animalis</taxon>
    </lineage>
</organism>
<name>A0A7M1S1Y6_9CAUD</name>
<reference evidence="1 2" key="1">
    <citation type="submission" date="2020-07" db="EMBL/GenBank/DDBJ databases">
        <title>Taxonomic proposal: Crassvirales, a new order of highly abundant and diverse bacterial viruses.</title>
        <authorList>
            <person name="Shkoporov A.N."/>
            <person name="Stockdale S.R."/>
            <person name="Guerin E."/>
            <person name="Ross R.P."/>
            <person name="Hill C."/>
        </authorList>
    </citation>
    <scope>NUCLEOTIDE SEQUENCE [LARGE SCALE GENOMIC DNA]</scope>
</reference>
<evidence type="ECO:0000313" key="1">
    <source>
        <dbReference type="EMBL" id="QOR59899.1"/>
    </source>
</evidence>
<dbReference type="Proteomes" id="UP000593898">
    <property type="component" value="Segment"/>
</dbReference>
<proteinExistence type="predicted"/>
<protein>
    <submittedName>
        <fullName evidence="1">Uracil-DNA glycosylase</fullName>
    </submittedName>
</protein>
<keyword evidence="2" id="KW-1185">Reference proteome</keyword>
<dbReference type="KEGG" id="vg:65130515"/>
<dbReference type="GeneID" id="65130515"/>
<sequence length="183" mass="21229">MIDVCSGCALRLFNTKHYNLQGIGNPYFGKCIVIPNVDYIAYKKGDIGFSKQVEIIKSIISSTGELIDVFIVPFIRCNETISCELNDDIYRRCLTNFGNDVLKYDFQDILLLGEAGRRFFACDINQYLDTIMISSNNRRYCVNYSPLIKYVDNNKFEVFKSHLLKWYNSVNNKTYNGYEILRV</sequence>
<dbReference type="EMBL" id="MT774394">
    <property type="protein sequence ID" value="QOR59899.1"/>
    <property type="molecule type" value="Genomic_DNA"/>
</dbReference>